<accession>A0ABT0KH92</accession>
<evidence type="ECO:0000313" key="2">
    <source>
        <dbReference type="EMBL" id="MCL1031406.1"/>
    </source>
</evidence>
<keyword evidence="3" id="KW-1185">Reference proteome</keyword>
<proteinExistence type="predicted"/>
<evidence type="ECO:0000256" key="1">
    <source>
        <dbReference type="SAM" id="MobiDB-lite"/>
    </source>
</evidence>
<organism evidence="2 3">
    <name type="scientific">Serratia silvae</name>
    <dbReference type="NCBI Taxonomy" id="2824122"/>
    <lineage>
        <taxon>Bacteria</taxon>
        <taxon>Pseudomonadati</taxon>
        <taxon>Pseudomonadota</taxon>
        <taxon>Gammaproteobacteria</taxon>
        <taxon>Enterobacterales</taxon>
        <taxon>Yersiniaceae</taxon>
        <taxon>Serratia</taxon>
    </lineage>
</organism>
<dbReference type="Proteomes" id="UP001165275">
    <property type="component" value="Unassembled WGS sequence"/>
</dbReference>
<protein>
    <submittedName>
        <fullName evidence="2">Phage tail protein</fullName>
    </submittedName>
</protein>
<evidence type="ECO:0000313" key="3">
    <source>
        <dbReference type="Proteomes" id="UP001165275"/>
    </source>
</evidence>
<dbReference type="EMBL" id="JAGQDC010000021">
    <property type="protein sequence ID" value="MCL1031406.1"/>
    <property type="molecule type" value="Genomic_DNA"/>
</dbReference>
<reference evidence="2" key="1">
    <citation type="submission" date="2021-04" db="EMBL/GenBank/DDBJ databases">
        <title>Genome sequence of Serratia sp. arafor3.</title>
        <authorList>
            <person name="Besaury L."/>
        </authorList>
    </citation>
    <scope>NUCLEOTIDE SEQUENCE</scope>
    <source>
        <strain evidence="2">Arafor3</strain>
    </source>
</reference>
<gene>
    <name evidence="2" type="ORF">KAJ71_20640</name>
</gene>
<name>A0ABT0KH92_9GAMM</name>
<dbReference type="RefSeq" id="WP_248947417.1">
    <property type="nucleotide sequence ID" value="NZ_CBCSGY010000016.1"/>
</dbReference>
<sequence length="270" mass="29425">MSRYSQFFEPENEEELPENMPIEIRPAPEAPTSTPEVEPPAFTNVDDVNISDSDNDGTEPHGEPDSPATATIPHSIASRPAPALKSRYSGHAPFNDMVRRDWQRAIAADPDAFDALLYIPSDAEPVDLDDDGQPVEPSFTEIGNNQKTLTYGDPAPVAILDCPDERAGLNAMDNDGDQDGGVDDVLLLRISPPLEAIETGEDDDGNPHPAARAFVPVGSILEWNESLSEGNTVRSWWYVHRIFTYGTASVGSVYYCIPARNFEGSPEATQ</sequence>
<feature type="region of interest" description="Disordered" evidence="1">
    <location>
        <begin position="1"/>
        <end position="74"/>
    </location>
</feature>
<comment type="caution">
    <text evidence="2">The sequence shown here is derived from an EMBL/GenBank/DDBJ whole genome shotgun (WGS) entry which is preliminary data.</text>
</comment>